<dbReference type="PANTHER" id="PTHR16099">
    <property type="entry name" value="8-OXO-DGTP DIPHOSPHATES NUDT15"/>
    <property type="match status" value="1"/>
</dbReference>
<dbReference type="GO" id="GO:0006203">
    <property type="term" value="P:dGTP catabolic process"/>
    <property type="evidence" value="ECO:0007669"/>
    <property type="project" value="TreeGrafter"/>
</dbReference>
<evidence type="ECO:0000313" key="4">
    <source>
        <dbReference type="Proteomes" id="UP000230564"/>
    </source>
</evidence>
<dbReference type="InterPro" id="IPR015797">
    <property type="entry name" value="NUDIX_hydrolase-like_dom_sf"/>
</dbReference>
<dbReference type="PANTHER" id="PTHR16099:SF5">
    <property type="entry name" value="NUCLEOTIDE TRIPHOSPHATE DIPHOSPHATASE NUDT15"/>
    <property type="match status" value="1"/>
</dbReference>
<dbReference type="EMBL" id="PCWQ01000013">
    <property type="protein sequence ID" value="PIR06390.1"/>
    <property type="molecule type" value="Genomic_DNA"/>
</dbReference>
<dbReference type="FunFam" id="3.90.79.10:FF:000060">
    <property type="entry name" value="Nudix hydrolase 1"/>
    <property type="match status" value="1"/>
</dbReference>
<accession>A0A2H0NBW8</accession>
<dbReference type="PROSITE" id="PS51462">
    <property type="entry name" value="NUDIX"/>
    <property type="match status" value="1"/>
</dbReference>
<protein>
    <submittedName>
        <fullName evidence="3">DNA mismatch repair protein MutT</fullName>
    </submittedName>
</protein>
<gene>
    <name evidence="3" type="ORF">COV55_03850</name>
</gene>
<proteinExistence type="predicted"/>
<dbReference type="Gene3D" id="3.90.79.10">
    <property type="entry name" value="Nucleoside Triphosphate Pyrophosphohydrolase"/>
    <property type="match status" value="1"/>
</dbReference>
<dbReference type="PROSITE" id="PS00893">
    <property type="entry name" value="NUDIX_BOX"/>
    <property type="match status" value="1"/>
</dbReference>
<comment type="caution">
    <text evidence="3">The sequence shown here is derived from an EMBL/GenBank/DDBJ whole genome shotgun (WGS) entry which is preliminary data.</text>
</comment>
<evidence type="ECO:0000259" key="2">
    <source>
        <dbReference type="PROSITE" id="PS51462"/>
    </source>
</evidence>
<keyword evidence="1" id="KW-0378">Hydrolase</keyword>
<feature type="domain" description="Nudix hydrolase" evidence="2">
    <location>
        <begin position="5"/>
        <end position="133"/>
    </location>
</feature>
<sequence>MEQQKPKVGVGIMIIKDGRTLLGKRKSSHGAGEYASPGGHLEYLESFEDCAKREIREECGLEVKNIRFQFLANINQYAPKHYVHIGLIADFKSGEPKVLEPDKLESWDWYEFNQLPEPMFKSCRLSFDSYQTGKNYYDLNND</sequence>
<dbReference type="GO" id="GO:0005829">
    <property type="term" value="C:cytosol"/>
    <property type="evidence" value="ECO:0007669"/>
    <property type="project" value="TreeGrafter"/>
</dbReference>
<evidence type="ECO:0000256" key="1">
    <source>
        <dbReference type="ARBA" id="ARBA00022801"/>
    </source>
</evidence>
<organism evidence="3 4">
    <name type="scientific">Candidatus Komeilibacteria bacterium CG11_big_fil_rev_8_21_14_0_20_36_20</name>
    <dbReference type="NCBI Taxonomy" id="1974477"/>
    <lineage>
        <taxon>Bacteria</taxon>
        <taxon>Candidatus Komeiliibacteriota</taxon>
    </lineage>
</organism>
<dbReference type="CDD" id="cd04678">
    <property type="entry name" value="NUDIX_MTH2_Nudt15"/>
    <property type="match status" value="1"/>
</dbReference>
<dbReference type="Pfam" id="PF00293">
    <property type="entry name" value="NUDIX"/>
    <property type="match status" value="1"/>
</dbReference>
<dbReference type="InterPro" id="IPR000086">
    <property type="entry name" value="NUDIX_hydrolase_dom"/>
</dbReference>
<dbReference type="InterPro" id="IPR020084">
    <property type="entry name" value="NUDIX_hydrolase_CS"/>
</dbReference>
<reference evidence="3 4" key="1">
    <citation type="submission" date="2017-09" db="EMBL/GenBank/DDBJ databases">
        <title>Depth-based differentiation of microbial function through sediment-hosted aquifers and enrichment of novel symbionts in the deep terrestrial subsurface.</title>
        <authorList>
            <person name="Probst A.J."/>
            <person name="Ladd B."/>
            <person name="Jarett J.K."/>
            <person name="Geller-Mcgrath D.E."/>
            <person name="Sieber C.M."/>
            <person name="Emerson J.B."/>
            <person name="Anantharaman K."/>
            <person name="Thomas B.C."/>
            <person name="Malmstrom R."/>
            <person name="Stieglmeier M."/>
            <person name="Klingl A."/>
            <person name="Woyke T."/>
            <person name="Ryan C.M."/>
            <person name="Banfield J.F."/>
        </authorList>
    </citation>
    <scope>NUCLEOTIDE SEQUENCE [LARGE SCALE GENOMIC DNA]</scope>
    <source>
        <strain evidence="3">CG11_big_fil_rev_8_21_14_0_20_36_20</strain>
    </source>
</reference>
<dbReference type="SUPFAM" id="SSF55811">
    <property type="entry name" value="Nudix"/>
    <property type="match status" value="1"/>
</dbReference>
<dbReference type="Proteomes" id="UP000230564">
    <property type="component" value="Unassembled WGS sequence"/>
</dbReference>
<evidence type="ECO:0000313" key="3">
    <source>
        <dbReference type="EMBL" id="PIR06390.1"/>
    </source>
</evidence>
<name>A0A2H0NBW8_9BACT</name>
<dbReference type="GO" id="GO:0035539">
    <property type="term" value="F:8-oxo-7,8-dihydrodeoxyguanosine triphosphate pyrophosphatase activity"/>
    <property type="evidence" value="ECO:0007669"/>
    <property type="project" value="TreeGrafter"/>
</dbReference>
<dbReference type="AlphaFoldDB" id="A0A2H0NBW8"/>